<organism evidence="1 2">
    <name type="scientific">Pelagibacterium luteolum</name>
    <dbReference type="NCBI Taxonomy" id="440168"/>
    <lineage>
        <taxon>Bacteria</taxon>
        <taxon>Pseudomonadati</taxon>
        <taxon>Pseudomonadota</taxon>
        <taxon>Alphaproteobacteria</taxon>
        <taxon>Hyphomicrobiales</taxon>
        <taxon>Devosiaceae</taxon>
        <taxon>Pelagibacterium</taxon>
    </lineage>
</organism>
<evidence type="ECO:0000313" key="2">
    <source>
        <dbReference type="Proteomes" id="UP000199495"/>
    </source>
</evidence>
<proteinExistence type="predicted"/>
<name>A0A1G7XEW6_9HYPH</name>
<evidence type="ECO:0000313" key="1">
    <source>
        <dbReference type="EMBL" id="SDG82798.1"/>
    </source>
</evidence>
<dbReference type="STRING" id="440168.SAMN04487974_10971"/>
<dbReference type="EMBL" id="FNCS01000009">
    <property type="protein sequence ID" value="SDG82798.1"/>
    <property type="molecule type" value="Genomic_DNA"/>
</dbReference>
<gene>
    <name evidence="1" type="ORF">SAMN04487974_10971</name>
</gene>
<dbReference type="Proteomes" id="UP000199495">
    <property type="component" value="Unassembled WGS sequence"/>
</dbReference>
<sequence length="89" mass="9596">MIKVSNCSSAATRVAERSQTCSSRRHVQSAKAEALRPVSLSESFNAGSPAPFAMSLFIKTNIVALQVSKEDLVDHIVLRVDVEDAFAFG</sequence>
<keyword evidence="2" id="KW-1185">Reference proteome</keyword>
<protein>
    <submittedName>
        <fullName evidence="1">Uncharacterized protein</fullName>
    </submittedName>
</protein>
<accession>A0A1G7XEW6</accession>
<dbReference type="AlphaFoldDB" id="A0A1G7XEW6"/>
<reference evidence="1 2" key="1">
    <citation type="submission" date="2016-10" db="EMBL/GenBank/DDBJ databases">
        <authorList>
            <person name="de Groot N.N."/>
        </authorList>
    </citation>
    <scope>NUCLEOTIDE SEQUENCE [LARGE SCALE GENOMIC DNA]</scope>
    <source>
        <strain evidence="1 2">CGMCC 1.10267</strain>
    </source>
</reference>